<dbReference type="GeneID" id="27422283"/>
<dbReference type="Gene3D" id="3.40.50.1820">
    <property type="entry name" value="alpha/beta hydrolase"/>
    <property type="match status" value="1"/>
</dbReference>
<reference evidence="4" key="1">
    <citation type="journal article" date="2013" name="Genome Announc.">
        <title>Draft genome sequence of Pseudozyma brasiliensis sp. nov. strain GHG001, a high producer of endo-1,4-xylanase isolated from an insect pest of sugarcane.</title>
        <authorList>
            <person name="Oliveira J.V.D.C."/>
            <person name="dos Santos R.A.C."/>
            <person name="Borges T.A."/>
            <person name="Riano-Pachon D.M."/>
            <person name="Goldman G.H."/>
        </authorList>
    </citation>
    <scope>NUCLEOTIDE SEQUENCE [LARGE SCALE GENOMIC DNA]</scope>
    <source>
        <strain evidence="4">GHG001</strain>
    </source>
</reference>
<dbReference type="InterPro" id="IPR050261">
    <property type="entry name" value="FrsA_esterase"/>
</dbReference>
<dbReference type="Pfam" id="PF12146">
    <property type="entry name" value="Hydrolase_4"/>
    <property type="match status" value="1"/>
</dbReference>
<dbReference type="InterPro" id="IPR022742">
    <property type="entry name" value="Hydrolase_4"/>
</dbReference>
<dbReference type="OMA" id="CPILFCV"/>
<dbReference type="STRING" id="1365824.V5E2T2"/>
<dbReference type="InterPro" id="IPR029058">
    <property type="entry name" value="AB_hydrolase_fold"/>
</dbReference>
<evidence type="ECO:0000313" key="4">
    <source>
        <dbReference type="Proteomes" id="UP000019377"/>
    </source>
</evidence>
<keyword evidence="4" id="KW-1185">Reference proteome</keyword>
<feature type="domain" description="Serine aminopeptidase S33" evidence="2">
    <location>
        <begin position="51"/>
        <end position="287"/>
    </location>
</feature>
<dbReference type="SUPFAM" id="SSF53474">
    <property type="entry name" value="alpha/beta-Hydrolases"/>
    <property type="match status" value="1"/>
</dbReference>
<sequence>MTTEASTSAFRRENVKFASQNDLCAAWVYRPTASPLASRSGTSASKQYPAMILGHGLGGIKEMGLDRFASRFTELGIVCVVFDYRHFGESGGQPRQLLDISLQLQDWEAAIDYTSSLENVDKERIGIFGSSFGGGHVISVAAKDKRVKAVISQCPFTSGFHSAQTVGLLPLLRLGVLGLRDMLFSSKDQILPVPLAGNPGETALMNAPDVIKFRRLIPANFDYADYVAARFALHIGLYNPGWKSASVHCPILFAVCGKDSVAPPGPTLSYAKQAPKATIKLYEQMGHFDIYVDEHFDIATKDYNEFLRANL</sequence>
<proteinExistence type="predicted"/>
<name>V5E2T2_KALBG</name>
<dbReference type="HOGENOM" id="CLU_048587_1_0_1"/>
<evidence type="ECO:0000313" key="3">
    <source>
        <dbReference type="EMBL" id="EST04471.1"/>
    </source>
</evidence>
<evidence type="ECO:0000256" key="1">
    <source>
        <dbReference type="ARBA" id="ARBA00022801"/>
    </source>
</evidence>
<evidence type="ECO:0000259" key="2">
    <source>
        <dbReference type="Pfam" id="PF12146"/>
    </source>
</evidence>
<organism evidence="3 4">
    <name type="scientific">Kalmanozyma brasiliensis (strain GHG001)</name>
    <name type="common">Yeast</name>
    <name type="synonym">Pseudozyma brasiliensis</name>
    <dbReference type="NCBI Taxonomy" id="1365824"/>
    <lineage>
        <taxon>Eukaryota</taxon>
        <taxon>Fungi</taxon>
        <taxon>Dikarya</taxon>
        <taxon>Basidiomycota</taxon>
        <taxon>Ustilaginomycotina</taxon>
        <taxon>Ustilaginomycetes</taxon>
        <taxon>Ustilaginales</taxon>
        <taxon>Ustilaginaceae</taxon>
        <taxon>Kalmanozyma</taxon>
    </lineage>
</organism>
<dbReference type="Proteomes" id="UP000019377">
    <property type="component" value="Unassembled WGS sequence"/>
</dbReference>
<dbReference type="eggNOG" id="ENOG502RYKB">
    <property type="taxonomic scope" value="Eukaryota"/>
</dbReference>
<dbReference type="AlphaFoldDB" id="V5E2T2"/>
<dbReference type="OrthoDB" id="2498029at2759"/>
<dbReference type="PANTHER" id="PTHR22946">
    <property type="entry name" value="DIENELACTONE HYDROLASE DOMAIN-CONTAINING PROTEIN-RELATED"/>
    <property type="match status" value="1"/>
</dbReference>
<dbReference type="RefSeq" id="XP_016289460.1">
    <property type="nucleotide sequence ID" value="XM_016439566.1"/>
</dbReference>
<dbReference type="GO" id="GO:0016788">
    <property type="term" value="F:hydrolase activity, acting on ester bonds"/>
    <property type="evidence" value="ECO:0007669"/>
    <property type="project" value="UniProtKB-ARBA"/>
</dbReference>
<dbReference type="EMBL" id="KI545895">
    <property type="protein sequence ID" value="EST04471.1"/>
    <property type="molecule type" value="Genomic_DNA"/>
</dbReference>
<protein>
    <recommendedName>
        <fullName evidence="2">Serine aminopeptidase S33 domain-containing protein</fullName>
    </recommendedName>
</protein>
<keyword evidence="1" id="KW-0378">Hydrolase</keyword>
<dbReference type="PANTHER" id="PTHR22946:SF9">
    <property type="entry name" value="POLYKETIDE TRANSFERASE AF380"/>
    <property type="match status" value="1"/>
</dbReference>
<gene>
    <name evidence="3" type="ORF">PSEUBRA_SCAF9g01262</name>
</gene>
<accession>V5E2T2</accession>